<gene>
    <name evidence="2" type="ORF">B0T16DRAFT_423363</name>
</gene>
<keyword evidence="3" id="KW-1185">Reference proteome</keyword>
<reference evidence="2" key="1">
    <citation type="submission" date="2023-06" db="EMBL/GenBank/DDBJ databases">
        <title>Genome-scale phylogeny and comparative genomics of the fungal order Sordariales.</title>
        <authorList>
            <consortium name="Lawrence Berkeley National Laboratory"/>
            <person name="Hensen N."/>
            <person name="Bonometti L."/>
            <person name="Westerberg I."/>
            <person name="Brannstrom I.O."/>
            <person name="Guillou S."/>
            <person name="Cros-Aarteil S."/>
            <person name="Calhoun S."/>
            <person name="Haridas S."/>
            <person name="Kuo A."/>
            <person name="Mondo S."/>
            <person name="Pangilinan J."/>
            <person name="Riley R."/>
            <person name="Labutti K."/>
            <person name="Andreopoulos B."/>
            <person name="Lipzen A."/>
            <person name="Chen C."/>
            <person name="Yanf M."/>
            <person name="Daum C."/>
            <person name="Ng V."/>
            <person name="Clum A."/>
            <person name="Steindorff A."/>
            <person name="Ohm R."/>
            <person name="Martin F."/>
            <person name="Silar P."/>
            <person name="Natvig D."/>
            <person name="Lalanne C."/>
            <person name="Gautier V."/>
            <person name="Ament-Velasquez S.L."/>
            <person name="Kruys A."/>
            <person name="Hutchinson M.I."/>
            <person name="Powell A.J."/>
            <person name="Barry K."/>
            <person name="Miller A.N."/>
            <person name="Grigoriev I.V."/>
            <person name="Debuchy R."/>
            <person name="Gladieux P."/>
            <person name="Thoren M.H."/>
            <person name="Johannesson H."/>
        </authorList>
    </citation>
    <scope>NUCLEOTIDE SEQUENCE</scope>
    <source>
        <strain evidence="2">SMH2532-1</strain>
    </source>
</reference>
<dbReference type="AlphaFoldDB" id="A0AA40CIF8"/>
<dbReference type="EMBL" id="JAULSV010000007">
    <property type="protein sequence ID" value="KAK0639545.1"/>
    <property type="molecule type" value="Genomic_DNA"/>
</dbReference>
<evidence type="ECO:0000313" key="2">
    <source>
        <dbReference type="EMBL" id="KAK0639545.1"/>
    </source>
</evidence>
<evidence type="ECO:0000256" key="1">
    <source>
        <dbReference type="SAM" id="MobiDB-lite"/>
    </source>
</evidence>
<organism evidence="2 3">
    <name type="scientific">Cercophora newfieldiana</name>
    <dbReference type="NCBI Taxonomy" id="92897"/>
    <lineage>
        <taxon>Eukaryota</taxon>
        <taxon>Fungi</taxon>
        <taxon>Dikarya</taxon>
        <taxon>Ascomycota</taxon>
        <taxon>Pezizomycotina</taxon>
        <taxon>Sordariomycetes</taxon>
        <taxon>Sordariomycetidae</taxon>
        <taxon>Sordariales</taxon>
        <taxon>Lasiosphaeriaceae</taxon>
        <taxon>Cercophora</taxon>
    </lineage>
</organism>
<evidence type="ECO:0000313" key="3">
    <source>
        <dbReference type="Proteomes" id="UP001174936"/>
    </source>
</evidence>
<accession>A0AA40CIF8</accession>
<dbReference type="Proteomes" id="UP001174936">
    <property type="component" value="Unassembled WGS sequence"/>
</dbReference>
<feature type="region of interest" description="Disordered" evidence="1">
    <location>
        <begin position="204"/>
        <end position="242"/>
    </location>
</feature>
<comment type="caution">
    <text evidence="2">The sequence shown here is derived from an EMBL/GenBank/DDBJ whole genome shotgun (WGS) entry which is preliminary data.</text>
</comment>
<protein>
    <submittedName>
        <fullName evidence="2">Uncharacterized protein</fullName>
    </submittedName>
</protein>
<name>A0AA40CIF8_9PEZI</name>
<proteinExistence type="predicted"/>
<sequence length="285" mass="30978">MWRWGCSLPSPTTRLAAARARLWPKRVGQLCVCRDHFFRLGAWWALLGCQSELSVGLSGSRGTLWVTFHTHVASTGWAPSTLLAHNTDPCCLQELIQTIVPEKRNIEAVAKKRGKTREAEAQSKHQTRPAYTEFVRAKPASPGPLDPLTAANCFSPWRRWLDKECGRCCEHSATRALQPPSPTSVGLIPFLHIRRQHIGDVPRRRGSTCARCAGTSGPDKSKAGRRPIRNCPSAPLRPANSGAMMRRSAASPWRSASTIAAKSHPPVAAAIAAAIAAAAFLCSPN</sequence>